<name>A0ABS9PAJ0_9GAMM</name>
<comment type="caution">
    <text evidence="2">The sequence shown here is derived from an EMBL/GenBank/DDBJ whole genome shotgun (WGS) entry which is preliminary data.</text>
</comment>
<accession>A0ABS9PAJ0</accession>
<reference evidence="2 3" key="1">
    <citation type="submission" date="2020-05" db="EMBL/GenBank/DDBJ databases">
        <title>Comparative genomic analysis of denitrifying bacteria from Halomonas genus.</title>
        <authorList>
            <person name="Wang L."/>
            <person name="Shao Z."/>
        </authorList>
    </citation>
    <scope>NUCLEOTIDE SEQUENCE [LARGE SCALE GENOMIC DNA]</scope>
    <source>
        <strain evidence="2 3">A4</strain>
    </source>
</reference>
<sequence length="270" mass="29454">MTAEPQRLQYLEAMGLTAWVARYRLPNARPSEACGWEPPARPEPTPPGERLHALLDEAERDVARQPAPAPSPPREPRAAAPGRARRLLVGDAADQAPSQAAEPDSASETARPALEPLRFDLQVACLDGRWLLLRPGAKPPDAVALRLLGNLLRAAGVVPEQPPAFQAFHWPQVEGLPVEAPLEEAREGLGAFIEGASRRGWAPERVLVFGRDETLDRLLRLENGRCELLALPGWQGPDLQELAGSAEAKRALWPVLAGWRQAWLGRNGDD</sequence>
<dbReference type="EMBL" id="JABFUC010000008">
    <property type="protein sequence ID" value="MCG6658297.1"/>
    <property type="molecule type" value="Genomic_DNA"/>
</dbReference>
<evidence type="ECO:0000313" key="2">
    <source>
        <dbReference type="EMBL" id="MCG6658297.1"/>
    </source>
</evidence>
<organism evidence="2 3">
    <name type="scientific">Billgrantia campisalis</name>
    <dbReference type="NCBI Taxonomy" id="74661"/>
    <lineage>
        <taxon>Bacteria</taxon>
        <taxon>Pseudomonadati</taxon>
        <taxon>Pseudomonadota</taxon>
        <taxon>Gammaproteobacteria</taxon>
        <taxon>Oceanospirillales</taxon>
        <taxon>Halomonadaceae</taxon>
        <taxon>Billgrantia</taxon>
    </lineage>
</organism>
<keyword evidence="3" id="KW-1185">Reference proteome</keyword>
<proteinExistence type="predicted"/>
<gene>
    <name evidence="2" type="ORF">HOP52_11090</name>
</gene>
<protein>
    <submittedName>
        <fullName evidence="2">Uncharacterized protein</fullName>
    </submittedName>
</protein>
<evidence type="ECO:0000256" key="1">
    <source>
        <dbReference type="SAM" id="MobiDB-lite"/>
    </source>
</evidence>
<dbReference type="Proteomes" id="UP000814385">
    <property type="component" value="Unassembled WGS sequence"/>
</dbReference>
<dbReference type="RefSeq" id="WP_238977446.1">
    <property type="nucleotide sequence ID" value="NZ_JABFUC010000008.1"/>
</dbReference>
<feature type="compositionally biased region" description="Basic and acidic residues" evidence="1">
    <location>
        <begin position="49"/>
        <end position="63"/>
    </location>
</feature>
<feature type="region of interest" description="Disordered" evidence="1">
    <location>
        <begin position="29"/>
        <end position="81"/>
    </location>
</feature>
<evidence type="ECO:0000313" key="3">
    <source>
        <dbReference type="Proteomes" id="UP000814385"/>
    </source>
</evidence>